<feature type="compositionally biased region" description="Acidic residues" evidence="6">
    <location>
        <begin position="343"/>
        <end position="354"/>
    </location>
</feature>
<feature type="compositionally biased region" description="Acidic residues" evidence="6">
    <location>
        <begin position="704"/>
        <end position="714"/>
    </location>
</feature>
<evidence type="ECO:0000256" key="2">
    <source>
        <dbReference type="ARBA" id="ARBA00022523"/>
    </source>
</evidence>
<dbReference type="EMBL" id="JAVXUO010000986">
    <property type="protein sequence ID" value="KAK2987384.1"/>
    <property type="molecule type" value="Genomic_DNA"/>
</dbReference>
<name>A0AA88RKM8_9ASTE</name>
<dbReference type="GO" id="GO:0070898">
    <property type="term" value="P:RNA polymerase III preinitiation complex assembly"/>
    <property type="evidence" value="ECO:0007669"/>
    <property type="project" value="TreeGrafter"/>
</dbReference>
<dbReference type="GO" id="GO:0048046">
    <property type="term" value="C:apoplast"/>
    <property type="evidence" value="ECO:0007669"/>
    <property type="project" value="UniProtKB-SubCell"/>
</dbReference>
<dbReference type="Proteomes" id="UP001187471">
    <property type="component" value="Unassembled WGS sequence"/>
</dbReference>
<dbReference type="Pfam" id="PF04674">
    <property type="entry name" value="Phi_1"/>
    <property type="match status" value="1"/>
</dbReference>
<dbReference type="InterPro" id="IPR006766">
    <property type="entry name" value="EXORDIUM-like"/>
</dbReference>
<feature type="region of interest" description="Disordered" evidence="6">
    <location>
        <begin position="343"/>
        <end position="427"/>
    </location>
</feature>
<feature type="compositionally biased region" description="Polar residues" evidence="6">
    <location>
        <begin position="466"/>
        <end position="483"/>
    </location>
</feature>
<reference evidence="8" key="1">
    <citation type="submission" date="2022-12" db="EMBL/GenBank/DDBJ databases">
        <title>Draft genome assemblies for two species of Escallonia (Escalloniales).</title>
        <authorList>
            <person name="Chanderbali A."/>
            <person name="Dervinis C."/>
            <person name="Anghel I."/>
            <person name="Soltis D."/>
            <person name="Soltis P."/>
            <person name="Zapata F."/>
        </authorList>
    </citation>
    <scope>NUCLEOTIDE SEQUENCE</scope>
    <source>
        <strain evidence="8">UCBG92.1500</strain>
        <tissue evidence="8">Leaf</tissue>
    </source>
</reference>
<keyword evidence="3" id="KW-0964">Secreted</keyword>
<evidence type="ECO:0000313" key="9">
    <source>
        <dbReference type="Proteomes" id="UP001187471"/>
    </source>
</evidence>
<accession>A0AA88RKM8</accession>
<comment type="subcellular location">
    <subcellularLocation>
        <location evidence="1">Secreted</location>
        <location evidence="1">Extracellular space</location>
        <location evidence="1">Apoplast</location>
    </subcellularLocation>
</comment>
<feature type="domain" description="Transcription factor TFIIIB component B'' Myb" evidence="7">
    <location>
        <begin position="621"/>
        <end position="683"/>
    </location>
</feature>
<sequence>RLAPMAFDLDPFADIFPDGSVKNVRAGGKFQPKAKLRPRKESSTSIACVQPTQTVTVTHELAGVPPGNNKDELSGIYSSTDDRSFHLVNPSSDLHSCFGRSEGENTDIFIGLDSFDDFIPQSTPVREAPDAHVCEITNAKGLGVRVPPPVDDGARDCSTVDACVPPEPATLDPLTSGEAALSIRDESFHVENSSFETEFREVDTLSYLETLDVIPETNGSDAVEAVSYLEDDHAVPSRTENIDEGSVPSFENDDIIDFSSMQFSDSSPTDPLSHIPVFEETENSFETPHADATMPGKDNQRARRERRKSSTVSGLSSSCQEDEAGGSLGRRRKRINACQLIDESADEGLDDEGSPAECPGGSNMDEDNNDADYQVENESEDRKVRRKSQKPVTDKEKRIRKRKKVDASSDQSSKAPKKFSHSTRRNRRQVDKALLDIPEDEVDFQRLPIRDLILLAEHNERIMNKEATTSGTQRQSTANTSSHYNEDDAFASEEGRDPNDVEASPVIQEVSTVFNYQTYMDKTPIARWSKQDTELFYECREVCAYPYAVSGYMRSGGPGALSVPNGGMGVDSMINVIAHELAELSLNLFVNAWYYAQGPIAPTEIGDLFEGLYSSDKRKWAVRQFGTDLSMIQQLFPGRTRRQVKLKYKKEERQQPLRLREALTTRAKDHSHFELVIERLQQIAAEKKQNSNRDESDGLAGEQAAEEVCTETNEEVDKSEQFDEETHATERNDIAINSPLKSYDFENDYYGWSPN</sequence>
<protein>
    <recommendedName>
        <fullName evidence="7">Transcription factor TFIIIB component B'' Myb domain-containing protein</fullName>
    </recommendedName>
</protein>
<dbReference type="GO" id="GO:0001156">
    <property type="term" value="F:TFIIIC-class transcription factor complex binding"/>
    <property type="evidence" value="ECO:0007669"/>
    <property type="project" value="TreeGrafter"/>
</dbReference>
<dbReference type="AlphaFoldDB" id="A0AA88RKM8"/>
<evidence type="ECO:0000256" key="3">
    <source>
        <dbReference type="ARBA" id="ARBA00022525"/>
    </source>
</evidence>
<evidence type="ECO:0000259" key="7">
    <source>
        <dbReference type="Pfam" id="PF15963"/>
    </source>
</evidence>
<dbReference type="Pfam" id="PF15963">
    <property type="entry name" value="Myb_DNA-bind_7"/>
    <property type="match status" value="1"/>
</dbReference>
<dbReference type="InterPro" id="IPR039467">
    <property type="entry name" value="TFIIIB_B''_Myb"/>
</dbReference>
<feature type="region of interest" description="Disordered" evidence="6">
    <location>
        <begin position="464"/>
        <end position="500"/>
    </location>
</feature>
<keyword evidence="4" id="KW-0732">Signal</keyword>
<feature type="region of interest" description="Disordered" evidence="6">
    <location>
        <begin position="687"/>
        <end position="755"/>
    </location>
</feature>
<dbReference type="PANTHER" id="PTHR22929">
    <property type="entry name" value="RNA POLYMERASE III TRANSCRIPTION INITIATION FACTOR B"/>
    <property type="match status" value="1"/>
</dbReference>
<evidence type="ECO:0000256" key="4">
    <source>
        <dbReference type="ARBA" id="ARBA00022729"/>
    </source>
</evidence>
<evidence type="ECO:0000256" key="1">
    <source>
        <dbReference type="ARBA" id="ARBA00004271"/>
    </source>
</evidence>
<comment type="similarity">
    <text evidence="5">Belongs to the EXORDIUM family.</text>
</comment>
<feature type="non-terminal residue" evidence="8">
    <location>
        <position position="1"/>
    </location>
</feature>
<proteinExistence type="inferred from homology"/>
<comment type="caution">
    <text evidence="8">The sequence shown here is derived from an EMBL/GenBank/DDBJ whole genome shotgun (WGS) entry which is preliminary data.</text>
</comment>
<organism evidence="8 9">
    <name type="scientific">Escallonia rubra</name>
    <dbReference type="NCBI Taxonomy" id="112253"/>
    <lineage>
        <taxon>Eukaryota</taxon>
        <taxon>Viridiplantae</taxon>
        <taxon>Streptophyta</taxon>
        <taxon>Embryophyta</taxon>
        <taxon>Tracheophyta</taxon>
        <taxon>Spermatophyta</taxon>
        <taxon>Magnoliopsida</taxon>
        <taxon>eudicotyledons</taxon>
        <taxon>Gunneridae</taxon>
        <taxon>Pentapetalae</taxon>
        <taxon>asterids</taxon>
        <taxon>campanulids</taxon>
        <taxon>Escalloniales</taxon>
        <taxon>Escalloniaceae</taxon>
        <taxon>Escallonia</taxon>
    </lineage>
</organism>
<evidence type="ECO:0000256" key="6">
    <source>
        <dbReference type="SAM" id="MobiDB-lite"/>
    </source>
</evidence>
<gene>
    <name evidence="8" type="ORF">RJ640_020581</name>
</gene>
<dbReference type="PANTHER" id="PTHR22929:SF0">
    <property type="entry name" value="TRANSCRIPTION FACTOR TFIIIB COMPONENT B'' HOMOLOG"/>
    <property type="match status" value="1"/>
</dbReference>
<keyword evidence="2" id="KW-0052">Apoplast</keyword>
<feature type="compositionally biased region" description="Basic and acidic residues" evidence="6">
    <location>
        <begin position="687"/>
        <end position="696"/>
    </location>
</feature>
<feature type="region of interest" description="Disordered" evidence="6">
    <location>
        <begin position="283"/>
        <end position="329"/>
    </location>
</feature>
<feature type="compositionally biased region" description="Basic residues" evidence="6">
    <location>
        <begin position="415"/>
        <end position="427"/>
    </location>
</feature>
<feature type="compositionally biased region" description="Basic and acidic residues" evidence="6">
    <location>
        <begin position="715"/>
        <end position="733"/>
    </location>
</feature>
<feature type="compositionally biased region" description="Polar residues" evidence="6">
    <location>
        <begin position="310"/>
        <end position="319"/>
    </location>
</feature>
<feature type="compositionally biased region" description="Acidic residues" evidence="6">
    <location>
        <begin position="364"/>
        <end position="379"/>
    </location>
</feature>
<keyword evidence="9" id="KW-1185">Reference proteome</keyword>
<evidence type="ECO:0000256" key="5">
    <source>
        <dbReference type="ARBA" id="ARBA00023591"/>
    </source>
</evidence>
<evidence type="ECO:0000313" key="8">
    <source>
        <dbReference type="EMBL" id="KAK2987384.1"/>
    </source>
</evidence>
<dbReference type="GO" id="GO:0000126">
    <property type="term" value="C:transcription factor TFIIIB complex"/>
    <property type="evidence" value="ECO:0007669"/>
    <property type="project" value="TreeGrafter"/>
</dbReference>